<organism evidence="2 3">
    <name type="scientific">Enterobacter hormaechei subsp. steigerwaltii</name>
    <dbReference type="NCBI Taxonomy" id="299766"/>
    <lineage>
        <taxon>Bacteria</taxon>
        <taxon>Pseudomonadati</taxon>
        <taxon>Pseudomonadota</taxon>
        <taxon>Gammaproteobacteria</taxon>
        <taxon>Enterobacterales</taxon>
        <taxon>Enterobacteriaceae</taxon>
        <taxon>Enterobacter</taxon>
        <taxon>Enterobacter cloacae complex</taxon>
    </lineage>
</organism>
<dbReference type="InterPro" id="IPR003615">
    <property type="entry name" value="HNH_nuc"/>
</dbReference>
<gene>
    <name evidence="2" type="ORF">PTZ61_06175</name>
</gene>
<dbReference type="Pfam" id="PF13392">
    <property type="entry name" value="HNH_3"/>
    <property type="match status" value="1"/>
</dbReference>
<name>A0AAE4E3F4_9ENTR</name>
<dbReference type="GO" id="GO:0003677">
    <property type="term" value="F:DNA binding"/>
    <property type="evidence" value="ECO:0007669"/>
    <property type="project" value="InterPro"/>
</dbReference>
<dbReference type="InterPro" id="IPR044925">
    <property type="entry name" value="His-Me_finger_sf"/>
</dbReference>
<sequence>MLSIQRLKELFHYDAETGIFTRLKTAGGIVTGSIAGSLNPMGYLRVSIDHERYLCHRLAWLYSYGSWPEHEIDHINGIRTDNRLCNLRDVPHCINQLNKLSPKNNTSGVKGVYWNKKDKRWHARCSIDGKKYHLGNFTDLNEARAVVVAARERMHGKHAVHEERKPENL</sequence>
<accession>A0AAE4E3F4</accession>
<evidence type="ECO:0000313" key="2">
    <source>
        <dbReference type="EMBL" id="MDS0018284.1"/>
    </source>
</evidence>
<dbReference type="Gene3D" id="1.20.5.2050">
    <property type="match status" value="1"/>
</dbReference>
<dbReference type="AlphaFoldDB" id="A0AAE4E3F4"/>
<keyword evidence="2" id="KW-0378">Hydrolase</keyword>
<protein>
    <submittedName>
        <fullName evidence="2">HNH endonuclease</fullName>
    </submittedName>
</protein>
<reference evidence="2" key="1">
    <citation type="submission" date="2023-02" db="EMBL/GenBank/DDBJ databases">
        <title>NDM-1 &amp; ACT-7 co producing ST 133 Enterobacter.</title>
        <authorList>
            <person name="Halder G."/>
            <person name="Chaudhuri B."/>
            <person name="Dutta S."/>
        </authorList>
    </citation>
    <scope>NUCLEOTIDE SEQUENCE</scope>
    <source>
        <strain evidence="2">PEER 323</strain>
    </source>
</reference>
<dbReference type="InterPro" id="IPR016177">
    <property type="entry name" value="DNA-bd_dom_sf"/>
</dbReference>
<proteinExistence type="predicted"/>
<evidence type="ECO:0000313" key="3">
    <source>
        <dbReference type="Proteomes" id="UP001182277"/>
    </source>
</evidence>
<keyword evidence="2" id="KW-0540">Nuclease</keyword>
<feature type="domain" description="HNH nuclease" evidence="1">
    <location>
        <begin position="53"/>
        <end position="96"/>
    </location>
</feature>
<dbReference type="GO" id="GO:0004519">
    <property type="term" value="F:endonuclease activity"/>
    <property type="evidence" value="ECO:0007669"/>
    <property type="project" value="UniProtKB-KW"/>
</dbReference>
<dbReference type="RefSeq" id="WP_047058761.1">
    <property type="nucleotide sequence ID" value="NZ_JARDRS010000002.1"/>
</dbReference>
<evidence type="ECO:0000259" key="1">
    <source>
        <dbReference type="Pfam" id="PF13392"/>
    </source>
</evidence>
<dbReference type="SUPFAM" id="SSF54171">
    <property type="entry name" value="DNA-binding domain"/>
    <property type="match status" value="1"/>
</dbReference>
<dbReference type="Gene3D" id="3.90.75.20">
    <property type="match status" value="1"/>
</dbReference>
<keyword evidence="2" id="KW-0255">Endonuclease</keyword>
<comment type="caution">
    <text evidence="2">The sequence shown here is derived from an EMBL/GenBank/DDBJ whole genome shotgun (WGS) entry which is preliminary data.</text>
</comment>
<dbReference type="SUPFAM" id="SSF54060">
    <property type="entry name" value="His-Me finger endonucleases"/>
    <property type="match status" value="1"/>
</dbReference>
<dbReference type="EMBL" id="JARDRS010000002">
    <property type="protein sequence ID" value="MDS0018284.1"/>
    <property type="molecule type" value="Genomic_DNA"/>
</dbReference>
<dbReference type="Proteomes" id="UP001182277">
    <property type="component" value="Unassembled WGS sequence"/>
</dbReference>